<proteinExistence type="predicted"/>
<dbReference type="Proteomes" id="UP000279307">
    <property type="component" value="Chromosome 2"/>
</dbReference>
<reference evidence="1" key="1">
    <citation type="journal article" date="2018" name="Genome Res.">
        <title>The genomic architecture and molecular evolution of ant odorant receptors.</title>
        <authorList>
            <person name="McKenzie S.K."/>
            <person name="Kronauer D.J.C."/>
        </authorList>
    </citation>
    <scope>NUCLEOTIDE SEQUENCE [LARGE SCALE GENOMIC DNA]</scope>
    <source>
        <strain evidence="1">Clonal line C1</strain>
    </source>
</reference>
<name>A0A3L8DZP3_OOCBI</name>
<accession>A0A3L8DZP3</accession>
<evidence type="ECO:0000313" key="1">
    <source>
        <dbReference type="EMBL" id="RLU25772.1"/>
    </source>
</evidence>
<reference evidence="1" key="2">
    <citation type="submission" date="2018-07" db="EMBL/GenBank/DDBJ databases">
        <authorList>
            <person name="Mckenzie S.K."/>
            <person name="Kronauer D.J.C."/>
        </authorList>
    </citation>
    <scope>NUCLEOTIDE SEQUENCE</scope>
    <source>
        <strain evidence="1">Clonal line C1</strain>
    </source>
</reference>
<dbReference type="AlphaFoldDB" id="A0A3L8DZP3"/>
<protein>
    <submittedName>
        <fullName evidence="1">Uncharacterized protein</fullName>
    </submittedName>
</protein>
<organism evidence="1">
    <name type="scientific">Ooceraea biroi</name>
    <name type="common">Clonal raider ant</name>
    <name type="synonym">Cerapachys biroi</name>
    <dbReference type="NCBI Taxonomy" id="2015173"/>
    <lineage>
        <taxon>Eukaryota</taxon>
        <taxon>Metazoa</taxon>
        <taxon>Ecdysozoa</taxon>
        <taxon>Arthropoda</taxon>
        <taxon>Hexapoda</taxon>
        <taxon>Insecta</taxon>
        <taxon>Pterygota</taxon>
        <taxon>Neoptera</taxon>
        <taxon>Endopterygota</taxon>
        <taxon>Hymenoptera</taxon>
        <taxon>Apocrita</taxon>
        <taxon>Aculeata</taxon>
        <taxon>Formicoidea</taxon>
        <taxon>Formicidae</taxon>
        <taxon>Dorylinae</taxon>
        <taxon>Ooceraea</taxon>
    </lineage>
</organism>
<sequence>MPTSTSEYSDSDSRVFVWSTERIRDEQKSRRNVYEMSTDFKEKQSMSLIGNPAAPEISLKAMIVAVPIVSVDNRISEKRFARNGPHVSHSTTLHASRLAFTLKLMTSYPSKQEGPGRLNMAVDLGSQSWYANEDPLSKRPSYSSWEHIDAFRRSG</sequence>
<dbReference type="EMBL" id="QOIP01000002">
    <property type="protein sequence ID" value="RLU25772.1"/>
    <property type="molecule type" value="Genomic_DNA"/>
</dbReference>
<gene>
    <name evidence="1" type="ORF">DMN91_001931</name>
</gene>
<comment type="caution">
    <text evidence="1">The sequence shown here is derived from an EMBL/GenBank/DDBJ whole genome shotgun (WGS) entry which is preliminary data.</text>
</comment>